<dbReference type="Proteomes" id="UP000054217">
    <property type="component" value="Unassembled WGS sequence"/>
</dbReference>
<reference evidence="1 2" key="1">
    <citation type="submission" date="2014-04" db="EMBL/GenBank/DDBJ databases">
        <authorList>
            <consortium name="DOE Joint Genome Institute"/>
            <person name="Kuo A."/>
            <person name="Kohler A."/>
            <person name="Costa M.D."/>
            <person name="Nagy L.G."/>
            <person name="Floudas D."/>
            <person name="Copeland A."/>
            <person name="Barry K.W."/>
            <person name="Cichocki N."/>
            <person name="Veneault-Fourrey C."/>
            <person name="LaButti K."/>
            <person name="Lindquist E.A."/>
            <person name="Lipzen A."/>
            <person name="Lundell T."/>
            <person name="Morin E."/>
            <person name="Murat C."/>
            <person name="Sun H."/>
            <person name="Tunlid A."/>
            <person name="Henrissat B."/>
            <person name="Grigoriev I.V."/>
            <person name="Hibbett D.S."/>
            <person name="Martin F."/>
            <person name="Nordberg H.P."/>
            <person name="Cantor M.N."/>
            <person name="Hua S.X."/>
        </authorList>
    </citation>
    <scope>NUCLEOTIDE SEQUENCE [LARGE SCALE GENOMIC DNA]</scope>
    <source>
        <strain evidence="1 2">Marx 270</strain>
    </source>
</reference>
<keyword evidence="2" id="KW-1185">Reference proteome</keyword>
<sequence length="56" mass="6629">MEMDYVKDLQLIVESNGYAARRFNFGPISQYRRYPSFEHGIPVYLWRSNSVHSDST</sequence>
<evidence type="ECO:0000313" key="2">
    <source>
        <dbReference type="Proteomes" id="UP000054217"/>
    </source>
</evidence>
<name>A0A0C3IVK3_PISTI</name>
<evidence type="ECO:0000313" key="1">
    <source>
        <dbReference type="EMBL" id="KIO00843.1"/>
    </source>
</evidence>
<protein>
    <submittedName>
        <fullName evidence="1">Uncharacterized protein</fullName>
    </submittedName>
</protein>
<gene>
    <name evidence="1" type="ORF">M404DRAFT_1003553</name>
</gene>
<dbReference type="InParanoid" id="A0A0C3IVK3"/>
<dbReference type="EMBL" id="KN831993">
    <property type="protein sequence ID" value="KIO00843.1"/>
    <property type="molecule type" value="Genomic_DNA"/>
</dbReference>
<organism evidence="1 2">
    <name type="scientific">Pisolithus tinctorius Marx 270</name>
    <dbReference type="NCBI Taxonomy" id="870435"/>
    <lineage>
        <taxon>Eukaryota</taxon>
        <taxon>Fungi</taxon>
        <taxon>Dikarya</taxon>
        <taxon>Basidiomycota</taxon>
        <taxon>Agaricomycotina</taxon>
        <taxon>Agaricomycetes</taxon>
        <taxon>Agaricomycetidae</taxon>
        <taxon>Boletales</taxon>
        <taxon>Sclerodermatineae</taxon>
        <taxon>Pisolithaceae</taxon>
        <taxon>Pisolithus</taxon>
    </lineage>
</organism>
<accession>A0A0C3IVK3</accession>
<proteinExistence type="predicted"/>
<dbReference type="HOGENOM" id="CLU_3015170_0_0_1"/>
<reference evidence="2" key="2">
    <citation type="submission" date="2015-01" db="EMBL/GenBank/DDBJ databases">
        <title>Evolutionary Origins and Diversification of the Mycorrhizal Mutualists.</title>
        <authorList>
            <consortium name="DOE Joint Genome Institute"/>
            <consortium name="Mycorrhizal Genomics Consortium"/>
            <person name="Kohler A."/>
            <person name="Kuo A."/>
            <person name="Nagy L.G."/>
            <person name="Floudas D."/>
            <person name="Copeland A."/>
            <person name="Barry K.W."/>
            <person name="Cichocki N."/>
            <person name="Veneault-Fourrey C."/>
            <person name="LaButti K."/>
            <person name="Lindquist E.A."/>
            <person name="Lipzen A."/>
            <person name="Lundell T."/>
            <person name="Morin E."/>
            <person name="Murat C."/>
            <person name="Riley R."/>
            <person name="Ohm R."/>
            <person name="Sun H."/>
            <person name="Tunlid A."/>
            <person name="Henrissat B."/>
            <person name="Grigoriev I.V."/>
            <person name="Hibbett D.S."/>
            <person name="Martin F."/>
        </authorList>
    </citation>
    <scope>NUCLEOTIDE SEQUENCE [LARGE SCALE GENOMIC DNA]</scope>
    <source>
        <strain evidence="2">Marx 270</strain>
    </source>
</reference>
<dbReference type="AlphaFoldDB" id="A0A0C3IVK3"/>